<proteinExistence type="predicted"/>
<protein>
    <submittedName>
        <fullName evidence="1">Uncharacterized protein</fullName>
    </submittedName>
</protein>
<evidence type="ECO:0000313" key="1">
    <source>
        <dbReference type="EMBL" id="MEL4455765.1"/>
    </source>
</evidence>
<keyword evidence="2" id="KW-1185">Reference proteome</keyword>
<dbReference type="Gene3D" id="3.40.190.10">
    <property type="entry name" value="Periplasmic binding protein-like II"/>
    <property type="match status" value="2"/>
</dbReference>
<reference evidence="1 2" key="1">
    <citation type="submission" date="2024-04" db="EMBL/GenBank/DDBJ databases">
        <title>whole genome sequencing of Lutimonas vermicola strain IMCC1616.</title>
        <authorList>
            <person name="Bae S.S."/>
        </authorList>
    </citation>
    <scope>NUCLEOTIDE SEQUENCE [LARGE SCALE GENOMIC DNA]</scope>
    <source>
        <strain evidence="1 2">IMCC1616</strain>
    </source>
</reference>
<dbReference type="EMBL" id="JBCDNA010000002">
    <property type="protein sequence ID" value="MEL4455765.1"/>
    <property type="molecule type" value="Genomic_DNA"/>
</dbReference>
<sequence>MQIFKHSGFHPRISSNTVHAITIFGLVENKRGIYVVSSSLQLGNQKNIKLIELDQIPHRTVLSVTWNSVNENPILNKISSKIIN</sequence>
<name>A0ABU9KZY3_9FLAO</name>
<organism evidence="1 2">
    <name type="scientific">Lutimonas vermicola</name>
    <dbReference type="NCBI Taxonomy" id="414288"/>
    <lineage>
        <taxon>Bacteria</taxon>
        <taxon>Pseudomonadati</taxon>
        <taxon>Bacteroidota</taxon>
        <taxon>Flavobacteriia</taxon>
        <taxon>Flavobacteriales</taxon>
        <taxon>Flavobacteriaceae</taxon>
        <taxon>Lutimonas</taxon>
    </lineage>
</organism>
<dbReference type="RefSeq" id="WP_342159717.1">
    <property type="nucleotide sequence ID" value="NZ_JBCDNA010000002.1"/>
</dbReference>
<evidence type="ECO:0000313" key="2">
    <source>
        <dbReference type="Proteomes" id="UP001474120"/>
    </source>
</evidence>
<comment type="caution">
    <text evidence="1">The sequence shown here is derived from an EMBL/GenBank/DDBJ whole genome shotgun (WGS) entry which is preliminary data.</text>
</comment>
<accession>A0ABU9KZY3</accession>
<dbReference type="Proteomes" id="UP001474120">
    <property type="component" value="Unassembled WGS sequence"/>
</dbReference>
<gene>
    <name evidence="1" type="ORF">AABB81_07650</name>
</gene>